<dbReference type="EMBL" id="CP031040">
    <property type="protein sequence ID" value="QDZ22381.1"/>
    <property type="molecule type" value="Genomic_DNA"/>
</dbReference>
<dbReference type="InterPro" id="IPR002110">
    <property type="entry name" value="Ankyrin_rpt"/>
</dbReference>
<evidence type="ECO:0000256" key="1">
    <source>
        <dbReference type="SAM" id="MobiDB-lite"/>
    </source>
</evidence>
<dbReference type="Pfam" id="PF12796">
    <property type="entry name" value="Ank_2"/>
    <property type="match status" value="1"/>
</dbReference>
<gene>
    <name evidence="2" type="ORF">A3770_07p48990</name>
</gene>
<protein>
    <recommendedName>
        <fullName evidence="4">F-box domain-containing protein</fullName>
    </recommendedName>
</protein>
<dbReference type="SUPFAM" id="SSF48403">
    <property type="entry name" value="Ankyrin repeat"/>
    <property type="match status" value="1"/>
</dbReference>
<proteinExistence type="predicted"/>
<dbReference type="InterPro" id="IPR036047">
    <property type="entry name" value="F-box-like_dom_sf"/>
</dbReference>
<organism evidence="2 3">
    <name type="scientific">Chloropicon primus</name>
    <dbReference type="NCBI Taxonomy" id="1764295"/>
    <lineage>
        <taxon>Eukaryota</taxon>
        <taxon>Viridiplantae</taxon>
        <taxon>Chlorophyta</taxon>
        <taxon>Chloropicophyceae</taxon>
        <taxon>Chloropicales</taxon>
        <taxon>Chloropicaceae</taxon>
        <taxon>Chloropicon</taxon>
    </lineage>
</organism>
<dbReference type="Proteomes" id="UP000316726">
    <property type="component" value="Chromosome 7"/>
</dbReference>
<name>A0A5B8MPW0_9CHLO</name>
<feature type="region of interest" description="Disordered" evidence="1">
    <location>
        <begin position="1"/>
        <end position="43"/>
    </location>
</feature>
<evidence type="ECO:0000313" key="2">
    <source>
        <dbReference type="EMBL" id="QDZ22381.1"/>
    </source>
</evidence>
<dbReference type="AlphaFoldDB" id="A0A5B8MPW0"/>
<reference evidence="2 3" key="1">
    <citation type="submission" date="2018-07" db="EMBL/GenBank/DDBJ databases">
        <title>The complete nuclear genome of the prasinophyte Chloropicon primus (CCMP1205).</title>
        <authorList>
            <person name="Pombert J.-F."/>
            <person name="Otis C."/>
            <person name="Turmel M."/>
            <person name="Lemieux C."/>
        </authorList>
    </citation>
    <scope>NUCLEOTIDE SEQUENCE [LARGE SCALE GENOMIC DNA]</scope>
    <source>
        <strain evidence="2 3">CCMP1205</strain>
    </source>
</reference>
<dbReference type="PANTHER" id="PTHR46586:SF3">
    <property type="entry name" value="ANKYRIN REPEAT-CONTAINING PROTEIN"/>
    <property type="match status" value="1"/>
</dbReference>
<dbReference type="InterPro" id="IPR036770">
    <property type="entry name" value="Ankyrin_rpt-contain_sf"/>
</dbReference>
<evidence type="ECO:0008006" key="4">
    <source>
        <dbReference type="Google" id="ProtNLM"/>
    </source>
</evidence>
<accession>A0A5B8MPW0</accession>
<feature type="compositionally biased region" description="Basic and acidic residues" evidence="1">
    <location>
        <begin position="22"/>
        <end position="38"/>
    </location>
</feature>
<dbReference type="InterPro" id="IPR052050">
    <property type="entry name" value="SecEffector_AnkRepeat"/>
</dbReference>
<sequence>MVEEASGGVRSEDRPFGILHRNGVEGERERERERERGGETVSLYQGAQGVAGDCGAQGGVKRKALANPTTDSPPGSISVSKKHQRRNLSKERAVFCIKPASGSVECDLRNQLEVLKFQEVALKKERLEVQRNLSNVLMEENKRRLVLPMDVWIKIIGHLNKFRDLLPFSMACKHFHEVWKETEGKKTKEICEERRSLISNLVELRDMHDRFPDDKVHLSSNYLEWLYTFIMNSDDVPLLVCSTKFTPTMLKVTLFFNLAARHGDLKVINWLSEKLRYGCCEHLQMQIWGEDTCSYAARGGHLHVIKWLMDEGCPWNNSACAYAARGGHVETLKWMKSQGCPWNESMVCYAAARGGHLRLLKWQRSNGSEWSQELCEAAAYGGHLETLKWLKSEGCPWNTQTCASAAEAGHLEVLIWARCQGCPWDKSMCRKVAHRRGHTHVTDWIGQ</sequence>
<feature type="compositionally biased region" description="Polar residues" evidence="1">
    <location>
        <begin position="67"/>
        <end position="79"/>
    </location>
</feature>
<feature type="region of interest" description="Disordered" evidence="1">
    <location>
        <begin position="64"/>
        <end position="85"/>
    </location>
</feature>
<dbReference type="SUPFAM" id="SSF81383">
    <property type="entry name" value="F-box domain"/>
    <property type="match status" value="1"/>
</dbReference>
<dbReference type="PANTHER" id="PTHR46586">
    <property type="entry name" value="ANKYRIN REPEAT-CONTAINING PROTEIN"/>
    <property type="match status" value="1"/>
</dbReference>
<dbReference type="Gene3D" id="1.25.40.20">
    <property type="entry name" value="Ankyrin repeat-containing domain"/>
    <property type="match status" value="1"/>
</dbReference>
<evidence type="ECO:0000313" key="3">
    <source>
        <dbReference type="Proteomes" id="UP000316726"/>
    </source>
</evidence>
<dbReference type="CDD" id="cd09917">
    <property type="entry name" value="F-box_SF"/>
    <property type="match status" value="1"/>
</dbReference>
<dbReference type="OrthoDB" id="545589at2759"/>
<keyword evidence="3" id="KW-1185">Reference proteome</keyword>